<reference evidence="10 11" key="1">
    <citation type="submission" date="2017-09" db="EMBL/GenBank/DDBJ databases">
        <title>Depth-based differentiation of microbial function through sediment-hosted aquifers and enrichment of novel symbionts in the deep terrestrial subsurface.</title>
        <authorList>
            <person name="Probst A.J."/>
            <person name="Ladd B."/>
            <person name="Jarett J.K."/>
            <person name="Geller-Mcgrath D.E."/>
            <person name="Sieber C.M."/>
            <person name="Emerson J.B."/>
            <person name="Anantharaman K."/>
            <person name="Thomas B.C."/>
            <person name="Malmstrom R."/>
            <person name="Stieglmeier M."/>
            <person name="Klingl A."/>
            <person name="Woyke T."/>
            <person name="Ryan C.M."/>
            <person name="Banfield J.F."/>
        </authorList>
    </citation>
    <scope>NUCLEOTIDE SEQUENCE [LARGE SCALE GENOMIC DNA]</scope>
    <source>
        <strain evidence="10">CG07_land_8_20_14_0_80_42_15</strain>
    </source>
</reference>
<keyword evidence="6 8" id="KW-0057">Aromatic amino acid biosynthesis</keyword>
<feature type="binding site" evidence="8">
    <location>
        <position position="20"/>
    </location>
    <ligand>
        <name>3-phosphoshikimate</name>
        <dbReference type="ChEBI" id="CHEBI:145989"/>
    </ligand>
</feature>
<keyword evidence="4 8" id="KW-0028">Amino-acid biosynthesis</keyword>
<comment type="caution">
    <text evidence="8">Lacks conserved residue(s) required for the propagation of feature annotation.</text>
</comment>
<feature type="binding site" evidence="8">
    <location>
        <position position="313"/>
    </location>
    <ligand>
        <name>3-phosphoshikimate</name>
        <dbReference type="ChEBI" id="CHEBI:145989"/>
    </ligand>
</feature>
<dbReference type="EMBL" id="PEWV01000042">
    <property type="protein sequence ID" value="PIU41589.1"/>
    <property type="molecule type" value="Genomic_DNA"/>
</dbReference>
<evidence type="ECO:0000256" key="8">
    <source>
        <dbReference type="HAMAP-Rule" id="MF_00210"/>
    </source>
</evidence>
<dbReference type="Pfam" id="PF00275">
    <property type="entry name" value="EPSP_synthase"/>
    <property type="match status" value="1"/>
</dbReference>
<evidence type="ECO:0000256" key="1">
    <source>
        <dbReference type="ARBA" id="ARBA00004811"/>
    </source>
</evidence>
<dbReference type="NCBIfam" id="TIGR01356">
    <property type="entry name" value="aroA"/>
    <property type="match status" value="1"/>
</dbReference>
<dbReference type="CDD" id="cd01556">
    <property type="entry name" value="EPSP_synthase"/>
    <property type="match status" value="1"/>
</dbReference>
<evidence type="ECO:0000256" key="3">
    <source>
        <dbReference type="ARBA" id="ARBA00022490"/>
    </source>
</evidence>
<dbReference type="EC" id="2.5.1.19" evidence="8"/>
<evidence type="ECO:0000259" key="9">
    <source>
        <dbReference type="Pfam" id="PF00275"/>
    </source>
</evidence>
<keyword evidence="5 8" id="KW-0808">Transferase</keyword>
<comment type="caution">
    <text evidence="10">The sequence shown here is derived from an EMBL/GenBank/DDBJ whole genome shotgun (WGS) entry which is preliminary data.</text>
</comment>
<dbReference type="UniPathway" id="UPA00053">
    <property type="reaction ID" value="UER00089"/>
</dbReference>
<name>A0A2J0KUZ6_9BACT</name>
<evidence type="ECO:0000256" key="4">
    <source>
        <dbReference type="ARBA" id="ARBA00022605"/>
    </source>
</evidence>
<dbReference type="PROSITE" id="PS00104">
    <property type="entry name" value="EPSP_SYNTHASE_1"/>
    <property type="match status" value="1"/>
</dbReference>
<dbReference type="PANTHER" id="PTHR21090:SF5">
    <property type="entry name" value="PENTAFUNCTIONAL AROM POLYPEPTIDE"/>
    <property type="match status" value="1"/>
</dbReference>
<protein>
    <recommendedName>
        <fullName evidence="8">3-phosphoshikimate 1-carboxyvinyltransferase</fullName>
        <ecNumber evidence="8">2.5.1.19</ecNumber>
    </recommendedName>
    <alternativeName>
        <fullName evidence="8">5-enolpyruvylshikimate-3-phosphate synthase</fullName>
        <shortName evidence="8">EPSP synthase</shortName>
        <shortName evidence="8">EPSPS</shortName>
    </alternativeName>
</protein>
<evidence type="ECO:0000256" key="5">
    <source>
        <dbReference type="ARBA" id="ARBA00022679"/>
    </source>
</evidence>
<feature type="binding site" evidence="8">
    <location>
        <position position="167"/>
    </location>
    <ligand>
        <name>3-phosphoshikimate</name>
        <dbReference type="ChEBI" id="CHEBI:145989"/>
    </ligand>
</feature>
<dbReference type="InterPro" id="IPR013792">
    <property type="entry name" value="RNA3'P_cycl/enolpyr_Trfase_a/b"/>
</dbReference>
<evidence type="ECO:0000256" key="2">
    <source>
        <dbReference type="ARBA" id="ARBA00009948"/>
    </source>
</evidence>
<dbReference type="Gene3D" id="3.65.10.10">
    <property type="entry name" value="Enolpyruvate transferase domain"/>
    <property type="match status" value="2"/>
</dbReference>
<organism evidence="10 11">
    <name type="scientific">Candidatus Aquitaenariimonas noxiae</name>
    <dbReference type="NCBI Taxonomy" id="1974741"/>
    <lineage>
        <taxon>Bacteria</taxon>
        <taxon>Pseudomonadati</taxon>
        <taxon>Candidatus Omnitrophota</taxon>
        <taxon>Candidatus Aquitaenariimonas</taxon>
    </lineage>
</organism>
<dbReference type="InterPro" id="IPR036968">
    <property type="entry name" value="Enolpyruvate_Tfrase_sf"/>
</dbReference>
<evidence type="ECO:0000313" key="10">
    <source>
        <dbReference type="EMBL" id="PIU41589.1"/>
    </source>
</evidence>
<feature type="domain" description="Enolpyruvate transferase" evidence="9">
    <location>
        <begin position="5"/>
        <end position="421"/>
    </location>
</feature>
<gene>
    <name evidence="8 10" type="primary">aroA</name>
    <name evidence="10" type="ORF">COS99_04565</name>
</gene>
<feature type="binding site" evidence="8">
    <location>
        <position position="92"/>
    </location>
    <ligand>
        <name>phosphoenolpyruvate</name>
        <dbReference type="ChEBI" id="CHEBI:58702"/>
    </ligand>
</feature>
<dbReference type="PIRSF" id="PIRSF000505">
    <property type="entry name" value="EPSPS"/>
    <property type="match status" value="1"/>
</dbReference>
<dbReference type="GO" id="GO:0009073">
    <property type="term" value="P:aromatic amino acid family biosynthetic process"/>
    <property type="evidence" value="ECO:0007669"/>
    <property type="project" value="UniProtKB-KW"/>
</dbReference>
<feature type="binding site" evidence="8">
    <location>
        <position position="25"/>
    </location>
    <ligand>
        <name>3-phosphoshikimate</name>
        <dbReference type="ChEBI" id="CHEBI:145989"/>
    </ligand>
</feature>
<dbReference type="FunFam" id="3.65.10.10:FF:000005">
    <property type="entry name" value="3-phosphoshikimate 1-carboxyvinyltransferase"/>
    <property type="match status" value="1"/>
</dbReference>
<feature type="binding site" evidence="8">
    <location>
        <position position="120"/>
    </location>
    <ligand>
        <name>phosphoenolpyruvate</name>
        <dbReference type="ChEBI" id="CHEBI:58702"/>
    </ligand>
</feature>
<dbReference type="GO" id="GO:0005737">
    <property type="term" value="C:cytoplasm"/>
    <property type="evidence" value="ECO:0007669"/>
    <property type="project" value="UniProtKB-SubCell"/>
</dbReference>
<proteinExistence type="inferred from homology"/>
<dbReference type="Proteomes" id="UP000230052">
    <property type="component" value="Unassembled WGS sequence"/>
</dbReference>
<feature type="binding site" evidence="8">
    <location>
        <position position="344"/>
    </location>
    <ligand>
        <name>phosphoenolpyruvate</name>
        <dbReference type="ChEBI" id="CHEBI:58702"/>
    </ligand>
</feature>
<feature type="binding site" evidence="8">
    <location>
        <position position="167"/>
    </location>
    <ligand>
        <name>phosphoenolpyruvate</name>
        <dbReference type="ChEBI" id="CHEBI:58702"/>
    </ligand>
</feature>
<dbReference type="HAMAP" id="MF_00210">
    <property type="entry name" value="EPSP_synth"/>
    <property type="match status" value="1"/>
</dbReference>
<feature type="binding site" evidence="8">
    <location>
        <position position="340"/>
    </location>
    <ligand>
        <name>3-phosphoshikimate</name>
        <dbReference type="ChEBI" id="CHEBI:145989"/>
    </ligand>
</feature>
<dbReference type="GO" id="GO:0003866">
    <property type="term" value="F:3-phosphoshikimate 1-carboxyvinyltransferase activity"/>
    <property type="evidence" value="ECO:0007669"/>
    <property type="project" value="UniProtKB-UniRule"/>
</dbReference>
<dbReference type="GO" id="GO:0008652">
    <property type="term" value="P:amino acid biosynthetic process"/>
    <property type="evidence" value="ECO:0007669"/>
    <property type="project" value="UniProtKB-KW"/>
</dbReference>
<feature type="binding site" evidence="8">
    <location>
        <position position="21"/>
    </location>
    <ligand>
        <name>3-phosphoshikimate</name>
        <dbReference type="ChEBI" id="CHEBI:145989"/>
    </ligand>
</feature>
<accession>A0A2J0KUZ6</accession>
<comment type="pathway">
    <text evidence="1 8">Metabolic intermediate biosynthesis; chorismate biosynthesis; chorismate from D-erythrose 4-phosphate and phosphoenolpyruvate: step 6/7.</text>
</comment>
<evidence type="ECO:0000313" key="11">
    <source>
        <dbReference type="Proteomes" id="UP000230052"/>
    </source>
</evidence>
<evidence type="ECO:0000256" key="7">
    <source>
        <dbReference type="ARBA" id="ARBA00044633"/>
    </source>
</evidence>
<sequence>MYEIRQARKLEGEVDLIGDKSISHRAVMFGSIAEGETRIKNFANSQDCLSTVDAFKQMGIDINIDGDRVIVLGKGLLGLKKPNGPVYVGNSGTTMRMLLGILAGQSFDCTLTGDRSLSSRPMSRVVNPLRQMGAQIDGRERGEFAPLAIKGAKLRPIVYDMPISSAQVKSSILLGGLYADGITTVREKVRSRDHTERMLKLFGADLKVEGLSVSIKGRTNLKGQDIEVPNDISGASFFIVGATLLKGSGIKMKSVLYNPTRTGVLEVLRKMGANIEIKNEKTLSAEPVCDLEVLSGELHGIEITPEMIPSLIDEIPIIMVAASLAKGKTVIRGAKELRVKETDRIKSLTTNLIRMKAQISVEGDDITINGSKELQAADLQSYGDHRTAMSMIIAALTAKGVSNISDVACIDISFPGFLDILKNITR</sequence>
<dbReference type="InterPro" id="IPR006264">
    <property type="entry name" value="EPSP_synthase"/>
</dbReference>
<feature type="binding site" evidence="8">
    <location>
        <position position="165"/>
    </location>
    <ligand>
        <name>3-phosphoshikimate</name>
        <dbReference type="ChEBI" id="CHEBI:145989"/>
    </ligand>
</feature>
<dbReference type="SUPFAM" id="SSF55205">
    <property type="entry name" value="EPT/RTPC-like"/>
    <property type="match status" value="1"/>
</dbReference>
<keyword evidence="3 8" id="KW-0963">Cytoplasm</keyword>
<comment type="similarity">
    <text evidence="2 8">Belongs to the EPSP synthase family.</text>
</comment>
<dbReference type="InterPro" id="IPR001986">
    <property type="entry name" value="Enolpyruvate_Tfrase_dom"/>
</dbReference>
<comment type="subunit">
    <text evidence="8">Monomer.</text>
</comment>
<feature type="binding site" evidence="8">
    <location>
        <position position="20"/>
    </location>
    <ligand>
        <name>phosphoenolpyruvate</name>
        <dbReference type="ChEBI" id="CHEBI:58702"/>
    </ligand>
</feature>
<comment type="catalytic activity">
    <reaction evidence="7">
        <text>3-phosphoshikimate + phosphoenolpyruvate = 5-O-(1-carboxyvinyl)-3-phosphoshikimate + phosphate</text>
        <dbReference type="Rhea" id="RHEA:21256"/>
        <dbReference type="ChEBI" id="CHEBI:43474"/>
        <dbReference type="ChEBI" id="CHEBI:57701"/>
        <dbReference type="ChEBI" id="CHEBI:58702"/>
        <dbReference type="ChEBI" id="CHEBI:145989"/>
        <dbReference type="EC" id="2.5.1.19"/>
    </reaction>
    <physiologicalReaction direction="left-to-right" evidence="7">
        <dbReference type="Rhea" id="RHEA:21257"/>
    </physiologicalReaction>
</comment>
<dbReference type="AlphaFoldDB" id="A0A2J0KUZ6"/>
<comment type="function">
    <text evidence="8">Catalyzes the transfer of the enolpyruvyl moiety of phosphoenolpyruvate (PEP) to the 5-hydroxyl of shikimate-3-phosphate (S3P) to produce enolpyruvyl shikimate-3-phosphate and inorganic phosphate.</text>
</comment>
<feature type="active site" description="Proton acceptor" evidence="8">
    <location>
        <position position="313"/>
    </location>
</feature>
<dbReference type="PANTHER" id="PTHR21090">
    <property type="entry name" value="AROM/DEHYDROQUINATE SYNTHASE"/>
    <property type="match status" value="1"/>
</dbReference>
<dbReference type="GO" id="GO:0009423">
    <property type="term" value="P:chorismate biosynthetic process"/>
    <property type="evidence" value="ECO:0007669"/>
    <property type="project" value="UniProtKB-UniRule"/>
</dbReference>
<dbReference type="InterPro" id="IPR023193">
    <property type="entry name" value="EPSP_synthase_CS"/>
</dbReference>
<comment type="subcellular location">
    <subcellularLocation>
        <location evidence="8">Cytoplasm</location>
    </subcellularLocation>
</comment>
<evidence type="ECO:0000256" key="6">
    <source>
        <dbReference type="ARBA" id="ARBA00023141"/>
    </source>
</evidence>
<feature type="binding site" evidence="8">
    <location>
        <position position="386"/>
    </location>
    <ligand>
        <name>phosphoenolpyruvate</name>
        <dbReference type="ChEBI" id="CHEBI:58702"/>
    </ligand>
</feature>